<gene>
    <name evidence="2" type="ORF">C493_14013</name>
</gene>
<comment type="caution">
    <text evidence="2">The sequence shown here is derived from an EMBL/GenBank/DDBJ whole genome shotgun (WGS) entry which is preliminary data.</text>
</comment>
<feature type="transmembrane region" description="Helical" evidence="1">
    <location>
        <begin position="157"/>
        <end position="183"/>
    </location>
</feature>
<organism evidence="2 3">
    <name type="scientific">Natronolimnohabitans innermongolicus JCM 12255</name>
    <dbReference type="NCBI Taxonomy" id="1227499"/>
    <lineage>
        <taxon>Archaea</taxon>
        <taxon>Methanobacteriati</taxon>
        <taxon>Methanobacteriota</taxon>
        <taxon>Stenosarchaea group</taxon>
        <taxon>Halobacteria</taxon>
        <taxon>Halobacteriales</taxon>
        <taxon>Natrialbaceae</taxon>
        <taxon>Natronolimnohabitans</taxon>
    </lineage>
</organism>
<sequence>MTLSDVVGAAANAFRRRPSDLLPWYILGAAVPAVARVIPFLAIAVGFVYLEASGRLEAAIDGFQDLDADPPDPEANPEAFEEWFTGVEAAFDPLLSGWLFALGALAFLATLVVGVGLFAAVSAGQLTACSARLRSNRGLSAGFAGARRYWLRYIGLYLLELLAWIAVVLLFGIVTAFVAGIAAVATGSAGVGAVAALFAMLLTGLALAAVRAVFAFAPVAVVVDDTTAVDAVSNVIGFVRTQPLRAGFYYAVSIGAVVVLGIVSTALMVFDVVAVVSLVTAIVLFPALDLLKTALYNDYRGRLRPPTAPERSLAAQFRDGVARGWAEMVAFVRATLGTHALVVALALGSFWVGWEVAEPLVNAGVETSIEQRLVGHNPAAATLEFFGNNWMVALTTALSGLILVIPAVFSLVFNGFVMGVYGRTEVEPMELLAFVVPHGIFEIPAIFIASALGIWLGLAGWRTYRGRSTRDDLADALERAFWVLIGVGILLAVAAVVEGFVSPYYTAFL</sequence>
<feature type="transmembrane region" description="Helical" evidence="1">
    <location>
        <begin position="24"/>
        <end position="50"/>
    </location>
</feature>
<feature type="transmembrane region" description="Helical" evidence="1">
    <location>
        <begin position="189"/>
        <end position="210"/>
    </location>
</feature>
<reference evidence="2 3" key="1">
    <citation type="journal article" date="2014" name="PLoS Genet.">
        <title>Phylogenetically driven sequencing of extremely halophilic archaea reveals strategies for static and dynamic osmo-response.</title>
        <authorList>
            <person name="Becker E.A."/>
            <person name="Seitzer P.M."/>
            <person name="Tritt A."/>
            <person name="Larsen D."/>
            <person name="Krusor M."/>
            <person name="Yao A.I."/>
            <person name="Wu D."/>
            <person name="Madern D."/>
            <person name="Eisen J.A."/>
            <person name="Darling A.E."/>
            <person name="Facciotti M.T."/>
        </authorList>
    </citation>
    <scope>NUCLEOTIDE SEQUENCE [LARGE SCALE GENOMIC DNA]</scope>
    <source>
        <strain evidence="2 3">JCM 12255</strain>
    </source>
</reference>
<keyword evidence="1" id="KW-0472">Membrane</keyword>
<dbReference type="EMBL" id="AOHZ01000065">
    <property type="protein sequence ID" value="ELY53637.1"/>
    <property type="molecule type" value="Genomic_DNA"/>
</dbReference>
<feature type="transmembrane region" description="Helical" evidence="1">
    <location>
        <begin position="390"/>
        <end position="419"/>
    </location>
</feature>
<evidence type="ECO:0000256" key="1">
    <source>
        <dbReference type="SAM" id="Phobius"/>
    </source>
</evidence>
<dbReference type="eggNOG" id="arCOG01994">
    <property type="taxonomic scope" value="Archaea"/>
</dbReference>
<name>L9WW49_9EURY</name>
<feature type="transmembrane region" description="Helical" evidence="1">
    <location>
        <begin position="481"/>
        <end position="501"/>
    </location>
</feature>
<accession>L9WW49</accession>
<dbReference type="InterPro" id="IPR002798">
    <property type="entry name" value="SpoIIM-like"/>
</dbReference>
<evidence type="ECO:0000313" key="3">
    <source>
        <dbReference type="Proteomes" id="UP000011602"/>
    </source>
</evidence>
<evidence type="ECO:0008006" key="4">
    <source>
        <dbReference type="Google" id="ProtNLM"/>
    </source>
</evidence>
<dbReference type="PATRIC" id="fig|1227499.3.peg.2873"/>
<dbReference type="PANTHER" id="PTHR35337:SF1">
    <property type="entry name" value="SLR1478 PROTEIN"/>
    <property type="match status" value="1"/>
</dbReference>
<dbReference type="Proteomes" id="UP000011602">
    <property type="component" value="Unassembled WGS sequence"/>
</dbReference>
<dbReference type="AlphaFoldDB" id="L9WW49"/>
<feature type="transmembrane region" description="Helical" evidence="1">
    <location>
        <begin position="248"/>
        <end position="269"/>
    </location>
</feature>
<dbReference type="PANTHER" id="PTHR35337">
    <property type="entry name" value="SLR1478 PROTEIN"/>
    <property type="match status" value="1"/>
</dbReference>
<dbReference type="RefSeq" id="WP_007260072.1">
    <property type="nucleotide sequence ID" value="NZ_AOHZ01000065.1"/>
</dbReference>
<keyword evidence="3" id="KW-1185">Reference proteome</keyword>
<feature type="transmembrane region" description="Helical" evidence="1">
    <location>
        <begin position="98"/>
        <end position="124"/>
    </location>
</feature>
<feature type="transmembrane region" description="Helical" evidence="1">
    <location>
        <begin position="275"/>
        <end position="295"/>
    </location>
</feature>
<dbReference type="OrthoDB" id="86288at2157"/>
<keyword evidence="1" id="KW-0812">Transmembrane</keyword>
<protein>
    <recommendedName>
        <fullName evidence="4">Stage II sporulation protein M</fullName>
    </recommendedName>
</protein>
<keyword evidence="1" id="KW-1133">Transmembrane helix</keyword>
<proteinExistence type="predicted"/>
<dbReference type="Pfam" id="PF01944">
    <property type="entry name" value="SpoIIM"/>
    <property type="match status" value="1"/>
</dbReference>
<dbReference type="STRING" id="1227499.C493_14013"/>
<evidence type="ECO:0000313" key="2">
    <source>
        <dbReference type="EMBL" id="ELY53637.1"/>
    </source>
</evidence>
<feature type="transmembrane region" description="Helical" evidence="1">
    <location>
        <begin position="431"/>
        <end position="461"/>
    </location>
</feature>